<sequence>MLPRSSTTLTLIPVPFIPFTKCFVLMTLPILHHLLPEHLKNPNRPFSCGTSIAKKISHPVSDLDLPWNRSYMIAKIWVAALEDVLSRGGFQAARSVEGAIDDDGCVIDTKNEAGASKRACSCACIGRS</sequence>
<evidence type="ECO:0000313" key="1">
    <source>
        <dbReference type="EMBL" id="KAI5649982.1"/>
    </source>
</evidence>
<evidence type="ECO:0000313" key="2">
    <source>
        <dbReference type="Proteomes" id="UP001060085"/>
    </source>
</evidence>
<comment type="caution">
    <text evidence="1">The sequence shown here is derived from an EMBL/GenBank/DDBJ whole genome shotgun (WGS) entry which is preliminary data.</text>
</comment>
<name>A0ACB9ZUT4_CATRO</name>
<proteinExistence type="predicted"/>
<gene>
    <name evidence="1" type="ORF">M9H77_35987</name>
</gene>
<keyword evidence="2" id="KW-1185">Reference proteome</keyword>
<reference evidence="2" key="1">
    <citation type="journal article" date="2023" name="Nat. Plants">
        <title>Single-cell RNA sequencing provides a high-resolution roadmap for understanding the multicellular compartmentation of specialized metabolism.</title>
        <authorList>
            <person name="Sun S."/>
            <person name="Shen X."/>
            <person name="Li Y."/>
            <person name="Li Y."/>
            <person name="Wang S."/>
            <person name="Li R."/>
            <person name="Zhang H."/>
            <person name="Shen G."/>
            <person name="Guo B."/>
            <person name="Wei J."/>
            <person name="Xu J."/>
            <person name="St-Pierre B."/>
            <person name="Chen S."/>
            <person name="Sun C."/>
        </authorList>
    </citation>
    <scope>NUCLEOTIDE SEQUENCE [LARGE SCALE GENOMIC DNA]</scope>
</reference>
<accession>A0ACB9ZUT4</accession>
<organism evidence="1 2">
    <name type="scientific">Catharanthus roseus</name>
    <name type="common">Madagascar periwinkle</name>
    <name type="synonym">Vinca rosea</name>
    <dbReference type="NCBI Taxonomy" id="4058"/>
    <lineage>
        <taxon>Eukaryota</taxon>
        <taxon>Viridiplantae</taxon>
        <taxon>Streptophyta</taxon>
        <taxon>Embryophyta</taxon>
        <taxon>Tracheophyta</taxon>
        <taxon>Spermatophyta</taxon>
        <taxon>Magnoliopsida</taxon>
        <taxon>eudicotyledons</taxon>
        <taxon>Gunneridae</taxon>
        <taxon>Pentapetalae</taxon>
        <taxon>asterids</taxon>
        <taxon>lamiids</taxon>
        <taxon>Gentianales</taxon>
        <taxon>Apocynaceae</taxon>
        <taxon>Rauvolfioideae</taxon>
        <taxon>Vinceae</taxon>
        <taxon>Catharanthinae</taxon>
        <taxon>Catharanthus</taxon>
    </lineage>
</organism>
<protein>
    <submittedName>
        <fullName evidence="1">Uncharacterized protein</fullName>
    </submittedName>
</protein>
<dbReference type="Proteomes" id="UP001060085">
    <property type="component" value="Linkage Group LG08"/>
</dbReference>
<dbReference type="EMBL" id="CM044708">
    <property type="protein sequence ID" value="KAI5649982.1"/>
    <property type="molecule type" value="Genomic_DNA"/>
</dbReference>